<organism evidence="2 3">
    <name type="scientific">Paenibacillus pinisoli</name>
    <dbReference type="NCBI Taxonomy" id="1276110"/>
    <lineage>
        <taxon>Bacteria</taxon>
        <taxon>Bacillati</taxon>
        <taxon>Bacillota</taxon>
        <taxon>Bacilli</taxon>
        <taxon>Bacillales</taxon>
        <taxon>Paenibacillaceae</taxon>
        <taxon>Paenibacillus</taxon>
    </lineage>
</organism>
<name>A0A3A6Q181_9BACL</name>
<keyword evidence="1" id="KW-0472">Membrane</keyword>
<feature type="transmembrane region" description="Helical" evidence="1">
    <location>
        <begin position="43"/>
        <end position="63"/>
    </location>
</feature>
<feature type="transmembrane region" description="Helical" evidence="1">
    <location>
        <begin position="84"/>
        <end position="115"/>
    </location>
</feature>
<dbReference type="AlphaFoldDB" id="A0A3A6Q181"/>
<sequence length="251" mass="27821">MLKLLKYDWKRNATMSLAGLIILLVAQIVNLTVGWRNGWNEQFVIVIACLLFFFSGFLVFLMACQTFGANLKAYSRRLLPLPTIYTIASPLVLMFGLSLVLFLVFAAFDAVFAAMYDKEASFLSLLAEQLTFGEAALAIALAIWGSLFTSLVIFFSMAFSRIVEGKGGTFLGIIVCILIFVTVPWVEDILFSPEQIYGLIRLSPLESGNGSMTLTFGSANSLEWLTLAFEAGVLICLIYGTIFLIERRIKL</sequence>
<protein>
    <submittedName>
        <fullName evidence="2">Uncharacterized protein</fullName>
    </submittedName>
</protein>
<feature type="transmembrane region" description="Helical" evidence="1">
    <location>
        <begin position="167"/>
        <end position="186"/>
    </location>
</feature>
<gene>
    <name evidence="2" type="ORF">D3P09_04455</name>
</gene>
<evidence type="ECO:0000256" key="1">
    <source>
        <dbReference type="SAM" id="Phobius"/>
    </source>
</evidence>
<keyword evidence="3" id="KW-1185">Reference proteome</keyword>
<proteinExistence type="predicted"/>
<evidence type="ECO:0000313" key="2">
    <source>
        <dbReference type="EMBL" id="RJX41243.1"/>
    </source>
</evidence>
<keyword evidence="1" id="KW-0812">Transmembrane</keyword>
<dbReference type="OrthoDB" id="2678893at2"/>
<feature type="transmembrane region" description="Helical" evidence="1">
    <location>
        <begin position="135"/>
        <end position="155"/>
    </location>
</feature>
<dbReference type="RefSeq" id="WP_120107540.1">
    <property type="nucleotide sequence ID" value="NZ_QXQB01000001.1"/>
</dbReference>
<dbReference type="EMBL" id="QXQB01000001">
    <property type="protein sequence ID" value="RJX41243.1"/>
    <property type="molecule type" value="Genomic_DNA"/>
</dbReference>
<comment type="caution">
    <text evidence="2">The sequence shown here is derived from an EMBL/GenBank/DDBJ whole genome shotgun (WGS) entry which is preliminary data.</text>
</comment>
<feature type="transmembrane region" description="Helical" evidence="1">
    <location>
        <begin position="12"/>
        <end position="31"/>
    </location>
</feature>
<dbReference type="Proteomes" id="UP000267798">
    <property type="component" value="Unassembled WGS sequence"/>
</dbReference>
<keyword evidence="1" id="KW-1133">Transmembrane helix</keyword>
<reference evidence="2 3" key="1">
    <citation type="submission" date="2018-09" db="EMBL/GenBank/DDBJ databases">
        <title>Paenibacillus aracenensis nov. sp. isolated from a cave in southern Spain.</title>
        <authorList>
            <person name="Jurado V."/>
            <person name="Gutierrez-Patricio S."/>
            <person name="Gonzalez-Pimentel J.L."/>
            <person name="Miller A.Z."/>
            <person name="Laiz L."/>
            <person name="Saiz-Jimenez C."/>
        </authorList>
    </citation>
    <scope>NUCLEOTIDE SEQUENCE [LARGE SCALE GENOMIC DNA]</scope>
    <source>
        <strain evidence="2 3">JCM 19203</strain>
    </source>
</reference>
<accession>A0A3A6Q181</accession>
<feature type="transmembrane region" description="Helical" evidence="1">
    <location>
        <begin position="224"/>
        <end position="245"/>
    </location>
</feature>
<evidence type="ECO:0000313" key="3">
    <source>
        <dbReference type="Proteomes" id="UP000267798"/>
    </source>
</evidence>